<name>A0A8J2JAH7_9HEXA</name>
<comment type="caution">
    <text evidence="7">The sequence shown here is derived from an EMBL/GenBank/DDBJ whole genome shotgun (WGS) entry which is preliminary data.</text>
</comment>
<dbReference type="EC" id="3.1.1.-" evidence="5"/>
<dbReference type="InterPro" id="IPR019826">
    <property type="entry name" value="Carboxylesterase_B_AS"/>
</dbReference>
<dbReference type="AlphaFoldDB" id="A0A8J2JAH7"/>
<protein>
    <recommendedName>
        <fullName evidence="5">Carboxylic ester hydrolase</fullName>
        <ecNumber evidence="5">3.1.1.-</ecNumber>
    </recommendedName>
</protein>
<evidence type="ECO:0000256" key="2">
    <source>
        <dbReference type="ARBA" id="ARBA00022487"/>
    </source>
</evidence>
<evidence type="ECO:0000313" key="7">
    <source>
        <dbReference type="EMBL" id="CAG7716931.1"/>
    </source>
</evidence>
<dbReference type="PROSITE" id="PS00122">
    <property type="entry name" value="CARBOXYLESTERASE_B_1"/>
    <property type="match status" value="1"/>
</dbReference>
<keyword evidence="4" id="KW-0325">Glycoprotein</keyword>
<comment type="similarity">
    <text evidence="1 5">Belongs to the type-B carboxylesterase/lipase family.</text>
</comment>
<organism evidence="7 8">
    <name type="scientific">Allacma fusca</name>
    <dbReference type="NCBI Taxonomy" id="39272"/>
    <lineage>
        <taxon>Eukaryota</taxon>
        <taxon>Metazoa</taxon>
        <taxon>Ecdysozoa</taxon>
        <taxon>Arthropoda</taxon>
        <taxon>Hexapoda</taxon>
        <taxon>Collembola</taxon>
        <taxon>Symphypleona</taxon>
        <taxon>Sminthuridae</taxon>
        <taxon>Allacma</taxon>
    </lineage>
</organism>
<dbReference type="PANTHER" id="PTHR43142:SF1">
    <property type="entry name" value="CARBOXYLIC ESTER HYDROLASE"/>
    <property type="match status" value="1"/>
</dbReference>
<keyword evidence="3 5" id="KW-0378">Hydrolase</keyword>
<dbReference type="Proteomes" id="UP000708208">
    <property type="component" value="Unassembled WGS sequence"/>
</dbReference>
<dbReference type="PANTHER" id="PTHR43142">
    <property type="entry name" value="CARBOXYLIC ESTER HYDROLASE"/>
    <property type="match status" value="1"/>
</dbReference>
<dbReference type="GO" id="GO:0052689">
    <property type="term" value="F:carboxylic ester hydrolase activity"/>
    <property type="evidence" value="ECO:0007669"/>
    <property type="project" value="UniProtKB-KW"/>
</dbReference>
<dbReference type="OrthoDB" id="19653at2759"/>
<dbReference type="Pfam" id="PF00135">
    <property type="entry name" value="COesterase"/>
    <property type="match status" value="1"/>
</dbReference>
<feature type="domain" description="Carboxylesterase type B" evidence="6">
    <location>
        <begin position="39"/>
        <end position="211"/>
    </location>
</feature>
<sequence length="215" mass="23429">MRIVCSSTCTCQRWVIKLQFSIQFSTCIPVQGAVLTQMDDTSKLLPVMVYIHGGHFMSGGSQEYRPDYFMDHDIILVTLNYRLGVFGFLSTADESISGNMGLKDQALAVKWVHSNIKAFGGDPNRITLIGQSAGAASIHYQTMASQTKGLFQRAIALSGTAGAPWGFAPPEVGHAKSKQIAEFFQCPTDSPSLLTKCLQEVPASELLSMLKDDMV</sequence>
<evidence type="ECO:0000256" key="3">
    <source>
        <dbReference type="ARBA" id="ARBA00022801"/>
    </source>
</evidence>
<proteinExistence type="inferred from homology"/>
<evidence type="ECO:0000259" key="6">
    <source>
        <dbReference type="Pfam" id="PF00135"/>
    </source>
</evidence>
<keyword evidence="8" id="KW-1185">Reference proteome</keyword>
<accession>A0A8J2JAH7</accession>
<evidence type="ECO:0000256" key="1">
    <source>
        <dbReference type="ARBA" id="ARBA00005964"/>
    </source>
</evidence>
<evidence type="ECO:0000256" key="5">
    <source>
        <dbReference type="RuleBase" id="RU361235"/>
    </source>
</evidence>
<gene>
    <name evidence="7" type="ORF">AFUS01_LOCUS6415</name>
</gene>
<evidence type="ECO:0000313" key="8">
    <source>
        <dbReference type="Proteomes" id="UP000708208"/>
    </source>
</evidence>
<reference evidence="7" key="1">
    <citation type="submission" date="2021-06" db="EMBL/GenBank/DDBJ databases">
        <authorList>
            <person name="Hodson N. C."/>
            <person name="Mongue J. A."/>
            <person name="Jaron S. K."/>
        </authorList>
    </citation>
    <scope>NUCLEOTIDE SEQUENCE</scope>
</reference>
<dbReference type="EMBL" id="CAJVCH010042184">
    <property type="protein sequence ID" value="CAG7716931.1"/>
    <property type="molecule type" value="Genomic_DNA"/>
</dbReference>
<dbReference type="InterPro" id="IPR002018">
    <property type="entry name" value="CarbesteraseB"/>
</dbReference>
<evidence type="ECO:0000256" key="4">
    <source>
        <dbReference type="ARBA" id="ARBA00023180"/>
    </source>
</evidence>
<keyword evidence="2" id="KW-0719">Serine esterase</keyword>